<dbReference type="AlphaFoldDB" id="A0AAE1Z7G6"/>
<evidence type="ECO:0000256" key="1">
    <source>
        <dbReference type="ARBA" id="ARBA00008140"/>
    </source>
</evidence>
<keyword evidence="2" id="KW-0645">Protease</keyword>
<evidence type="ECO:0000256" key="4">
    <source>
        <dbReference type="SAM" id="MobiDB-lite"/>
    </source>
</evidence>
<dbReference type="PANTHER" id="PTHR12378:SF7">
    <property type="entry name" value="DESUMOYLATING ISOPEPTIDASE 1"/>
    <property type="match status" value="1"/>
</dbReference>
<protein>
    <recommendedName>
        <fullName evidence="5">PPPDE domain-containing protein</fullName>
    </recommendedName>
</protein>
<dbReference type="GO" id="GO:0006508">
    <property type="term" value="P:proteolysis"/>
    <property type="evidence" value="ECO:0007669"/>
    <property type="project" value="UniProtKB-KW"/>
</dbReference>
<gene>
    <name evidence="6" type="ORF">MN116_007539</name>
</gene>
<evidence type="ECO:0000256" key="2">
    <source>
        <dbReference type="ARBA" id="ARBA00022670"/>
    </source>
</evidence>
<feature type="region of interest" description="Disordered" evidence="4">
    <location>
        <begin position="465"/>
        <end position="501"/>
    </location>
</feature>
<evidence type="ECO:0000259" key="5">
    <source>
        <dbReference type="PROSITE" id="PS51858"/>
    </source>
</evidence>
<organism evidence="6 7">
    <name type="scientific">Schistosoma mekongi</name>
    <name type="common">Parasitic worm</name>
    <dbReference type="NCBI Taxonomy" id="38744"/>
    <lineage>
        <taxon>Eukaryota</taxon>
        <taxon>Metazoa</taxon>
        <taxon>Spiralia</taxon>
        <taxon>Lophotrochozoa</taxon>
        <taxon>Platyhelminthes</taxon>
        <taxon>Trematoda</taxon>
        <taxon>Digenea</taxon>
        <taxon>Strigeidida</taxon>
        <taxon>Schistosomatoidea</taxon>
        <taxon>Schistosomatidae</taxon>
        <taxon>Schistosoma</taxon>
    </lineage>
</organism>
<dbReference type="PANTHER" id="PTHR12378">
    <property type="entry name" value="DESUMOYLATING ISOPEPTIDASE"/>
    <property type="match status" value="1"/>
</dbReference>
<reference evidence="6" key="2">
    <citation type="journal article" date="2023" name="Infect Dis Poverty">
        <title>Chromosome-scale genome of the human blood fluke Schistosoma mekongi and its implications for public health.</title>
        <authorList>
            <person name="Zhou M."/>
            <person name="Xu L."/>
            <person name="Xu D."/>
            <person name="Chen W."/>
            <person name="Khan J."/>
            <person name="Hu Y."/>
            <person name="Huang H."/>
            <person name="Wei H."/>
            <person name="Zhang Y."/>
            <person name="Chusongsang P."/>
            <person name="Tanasarnprasert K."/>
            <person name="Hu X."/>
            <person name="Limpanont Y."/>
            <person name="Lv Z."/>
        </authorList>
    </citation>
    <scope>NUCLEOTIDE SEQUENCE</scope>
    <source>
        <strain evidence="6">LV_2022a</strain>
    </source>
</reference>
<dbReference type="GO" id="GO:0070646">
    <property type="term" value="P:protein modification by small protein removal"/>
    <property type="evidence" value="ECO:0007669"/>
    <property type="project" value="TreeGrafter"/>
</dbReference>
<dbReference type="Proteomes" id="UP001292079">
    <property type="component" value="Unassembled WGS sequence"/>
</dbReference>
<dbReference type="Gene3D" id="3.90.1720.30">
    <property type="entry name" value="PPPDE domains"/>
    <property type="match status" value="1"/>
</dbReference>
<keyword evidence="7" id="KW-1185">Reference proteome</keyword>
<evidence type="ECO:0000313" key="6">
    <source>
        <dbReference type="EMBL" id="KAK4468510.1"/>
    </source>
</evidence>
<dbReference type="Pfam" id="PF05903">
    <property type="entry name" value="Peptidase_C97"/>
    <property type="match status" value="1"/>
</dbReference>
<dbReference type="InterPro" id="IPR008580">
    <property type="entry name" value="PPPDE_dom"/>
</dbReference>
<comment type="similarity">
    <text evidence="1">Belongs to the DeSI family.</text>
</comment>
<feature type="domain" description="PPPDE" evidence="5">
    <location>
        <begin position="2"/>
        <end position="144"/>
    </location>
</feature>
<keyword evidence="3" id="KW-0378">Hydrolase</keyword>
<comment type="caution">
    <text evidence="6">The sequence shown here is derived from an EMBL/GenBank/DDBJ whole genome shotgun (WGS) entry which is preliminary data.</text>
</comment>
<evidence type="ECO:0000313" key="7">
    <source>
        <dbReference type="Proteomes" id="UP001292079"/>
    </source>
</evidence>
<accession>A0AAE1Z7G6</accession>
<dbReference type="EMBL" id="JALJAT010000006">
    <property type="protein sequence ID" value="KAK4468510.1"/>
    <property type="molecule type" value="Genomic_DNA"/>
</dbReference>
<dbReference type="InterPro" id="IPR042266">
    <property type="entry name" value="PPPDE_sf"/>
</dbReference>
<dbReference type="GO" id="GO:0008233">
    <property type="term" value="F:peptidase activity"/>
    <property type="evidence" value="ECO:0007669"/>
    <property type="project" value="UniProtKB-KW"/>
</dbReference>
<evidence type="ECO:0000256" key="3">
    <source>
        <dbReference type="ARBA" id="ARBA00022801"/>
    </source>
</evidence>
<sequence>MSDVFLYIYDLSGGLASIFSPSLLGKQVDGIWHTATVLYNKEFFFGQSGIQYCQPCTTSLGNPLKKQFMGQTSLSEKEIFDYLEQLSSTLFKPGDYSLFEHNCNTFSEHLIFHLTAKHIPSYILNLPNEVLSTSFGASLGSALNVLSVGINSKTHLKTIKESTSNTNHHTYANITKSFRPIFFDEPLSSELLPHRVYLLWPADGNQTLPTLASKLSEALRHENTEVTCAQECSSLLALNELLTGDQCRAACELFRLAIWKDPNILMNLFTDSRRLLHNLSSLKIPYVKPFEFYDIEASRAKVLCNCLGLSSSWTIMQDPDMKLDINSIIQISLTLLNHDVENHLSKEMIESTSPSAVLLPSCLPHLLPEHKLVGLALAHNVSLYPTLNENEALELGSFLLHLAVTCGKSTKYPIDTIYLIRTIYFLSVRFSTVADLAKCYDIETFLHDIINESDCTHNDNLIQSSSSSVDASPVLNDEKQQQQQQQNQHHQNKLSQSSEKITRNTEMDSLTTVDCLIASKLLDFLSNYHESNNTTTTSL</sequence>
<dbReference type="SMART" id="SM01179">
    <property type="entry name" value="DUF862"/>
    <property type="match status" value="1"/>
</dbReference>
<reference evidence="6" key="1">
    <citation type="submission" date="2022-04" db="EMBL/GenBank/DDBJ databases">
        <authorList>
            <person name="Xu L."/>
            <person name="Lv Z."/>
        </authorList>
    </citation>
    <scope>NUCLEOTIDE SEQUENCE</scope>
    <source>
        <strain evidence="6">LV_2022a</strain>
    </source>
</reference>
<name>A0AAE1Z7G6_SCHME</name>
<proteinExistence type="inferred from homology"/>
<dbReference type="PROSITE" id="PS51858">
    <property type="entry name" value="PPPDE"/>
    <property type="match status" value="1"/>
</dbReference>